<keyword evidence="1" id="KW-0472">Membrane</keyword>
<keyword evidence="1" id="KW-1133">Transmembrane helix</keyword>
<accession>A0A4R1Q386</accession>
<proteinExistence type="predicted"/>
<feature type="transmembrane region" description="Helical" evidence="1">
    <location>
        <begin position="12"/>
        <end position="35"/>
    </location>
</feature>
<dbReference type="InterPro" id="IPR006675">
    <property type="entry name" value="HDIG_dom"/>
</dbReference>
<dbReference type="Proteomes" id="UP000295063">
    <property type="component" value="Unassembled WGS sequence"/>
</dbReference>
<name>A0A4R1Q386_9FIRM</name>
<dbReference type="NCBIfam" id="TIGR00277">
    <property type="entry name" value="HDIG"/>
    <property type="match status" value="1"/>
</dbReference>
<dbReference type="InterPro" id="IPR003607">
    <property type="entry name" value="HD/PDEase_dom"/>
</dbReference>
<gene>
    <name evidence="3" type="ORF">EV210_104274</name>
</gene>
<dbReference type="CDD" id="cd00077">
    <property type="entry name" value="HDc"/>
    <property type="match status" value="1"/>
</dbReference>
<evidence type="ECO:0000259" key="2">
    <source>
        <dbReference type="PROSITE" id="PS51832"/>
    </source>
</evidence>
<feature type="domain" description="HD-GYP" evidence="2">
    <location>
        <begin position="101"/>
        <end position="296"/>
    </location>
</feature>
<dbReference type="InterPro" id="IPR037522">
    <property type="entry name" value="HD_GYP_dom"/>
</dbReference>
<evidence type="ECO:0000256" key="1">
    <source>
        <dbReference type="SAM" id="Phobius"/>
    </source>
</evidence>
<protein>
    <submittedName>
        <fullName evidence="3">Putative nucleotidyltransferase with HDIG domain</fullName>
    </submittedName>
</protein>
<evidence type="ECO:0000313" key="3">
    <source>
        <dbReference type="EMBL" id="TCL38290.1"/>
    </source>
</evidence>
<reference evidence="3 4" key="1">
    <citation type="submission" date="2019-03" db="EMBL/GenBank/DDBJ databases">
        <title>Genomic Encyclopedia of Type Strains, Phase IV (KMG-IV): sequencing the most valuable type-strain genomes for metagenomic binning, comparative biology and taxonomic classification.</title>
        <authorList>
            <person name="Goeker M."/>
        </authorList>
    </citation>
    <scope>NUCLEOTIDE SEQUENCE [LARGE SCALE GENOMIC DNA]</scope>
    <source>
        <strain evidence="3 4">DSM 15969</strain>
    </source>
</reference>
<organism evidence="3 4">
    <name type="scientific">Anaerospora hongkongensis</name>
    <dbReference type="NCBI Taxonomy" id="244830"/>
    <lineage>
        <taxon>Bacteria</taxon>
        <taxon>Bacillati</taxon>
        <taxon>Bacillota</taxon>
        <taxon>Negativicutes</taxon>
        <taxon>Selenomonadales</taxon>
        <taxon>Sporomusaceae</taxon>
        <taxon>Anaerospora</taxon>
    </lineage>
</organism>
<keyword evidence="4" id="KW-1185">Reference proteome</keyword>
<dbReference type="GO" id="GO:0016740">
    <property type="term" value="F:transferase activity"/>
    <property type="evidence" value="ECO:0007669"/>
    <property type="project" value="UniProtKB-KW"/>
</dbReference>
<dbReference type="SUPFAM" id="SSF109604">
    <property type="entry name" value="HD-domain/PDEase-like"/>
    <property type="match status" value="1"/>
</dbReference>
<dbReference type="AlphaFoldDB" id="A0A4R1Q386"/>
<dbReference type="PANTHER" id="PTHR43155">
    <property type="entry name" value="CYCLIC DI-GMP PHOSPHODIESTERASE PA4108-RELATED"/>
    <property type="match status" value="1"/>
</dbReference>
<keyword evidence="1" id="KW-0812">Transmembrane</keyword>
<evidence type="ECO:0000313" key="4">
    <source>
        <dbReference type="Proteomes" id="UP000295063"/>
    </source>
</evidence>
<dbReference type="EMBL" id="SLUI01000004">
    <property type="protein sequence ID" value="TCL38290.1"/>
    <property type="molecule type" value="Genomic_DNA"/>
</dbReference>
<dbReference type="OrthoDB" id="9804747at2"/>
<dbReference type="PANTHER" id="PTHR43155:SF2">
    <property type="entry name" value="CYCLIC DI-GMP PHOSPHODIESTERASE PA4108"/>
    <property type="match status" value="1"/>
</dbReference>
<feature type="transmembrane region" description="Helical" evidence="1">
    <location>
        <begin position="41"/>
        <end position="62"/>
    </location>
</feature>
<comment type="caution">
    <text evidence="3">The sequence shown here is derived from an EMBL/GenBank/DDBJ whole genome shotgun (WGS) entry which is preliminary data.</text>
</comment>
<dbReference type="Pfam" id="PF13487">
    <property type="entry name" value="HD_5"/>
    <property type="match status" value="1"/>
</dbReference>
<sequence length="296" mass="32654">MRILHLSLSLQTKLFLAFVSLAILTAFLAAASIYLVPHWSLLLLFALILLPSVIAYFAAAYFHKHIDQLAKNSIAQKSTDEMINRLASPVHNFTLTGDYEREFMLIPAIEALTNALEAKDNYTFGHSSEVATISMDVARELKLPQDELFKLNVASILHDVGKIGIPDQVLNKPDKLTSDEYDLIKLHPSIGAKIIASIPSPTEIATIIRHHHARWDGAGYPDNLAGTGIPLGSRIIAVADCYQAIISDRPYRKGRSHEEAVEEIRRCSGSQFDPSVVEAFLRVYSKVAAEKQAAPA</sequence>
<dbReference type="Gene3D" id="1.10.3210.10">
    <property type="entry name" value="Hypothetical protein af1432"/>
    <property type="match status" value="1"/>
</dbReference>
<dbReference type="PROSITE" id="PS51832">
    <property type="entry name" value="HD_GYP"/>
    <property type="match status" value="1"/>
</dbReference>
<keyword evidence="3" id="KW-0808">Transferase</keyword>
<dbReference type="RefSeq" id="WP_132078071.1">
    <property type="nucleotide sequence ID" value="NZ_SLUI01000004.1"/>
</dbReference>
<dbReference type="SMART" id="SM00471">
    <property type="entry name" value="HDc"/>
    <property type="match status" value="1"/>
</dbReference>